<dbReference type="RefSeq" id="WP_308357421.1">
    <property type="nucleotide sequence ID" value="NZ_CP129970.2"/>
</dbReference>
<sequence length="838" mass="90413">MKKLYLISTLILYSFLGNSQTDCASAVTITQGTQTQAATPNDNYLWYEFTMPSSGGKLKVTSPNGIVVELYSGCGGFSDFLTAQSFGDVLYYDAEPNDIVYVRVEARNTESFDWSIQVEEFVTGELCSTAVEAVEGTNSMPLEGGGQYWYIFTMPDIDTDVVYFILPFLNNSSLTLYEGNCNNLTNERNILKGSGVVNGSFTPNQQYYIKIDISGQSSFDWEIKIPILGEDCAVPDIANLGVNTLPATDLNPYWFKYTTPVDVAGKKLQANVKDGVEMILTKDGCGNSNIVQRRDSSVFAVDLEPETNYFFRFNNINGGDFDWELLLTDLEAGDKCNDPIIVEEGQHKADFTPQWFSFTATEDGTYVISSTVESSDKDTILKIFDSCGGTIRAENDDAGSSTYQSEINLDLVANETIIINWESGQFDNNDGFDWKVYNSSRQQISFPSIPEKTFGDNDFELSASASSGLAVSYSSSNQNVATISGSIVTILGAGETVITASQSGNAEIDAAIPVEQTLVVNKADQNISITSISDKFTTDSSFDVEASTTSELDLTYEVSGPATIEGTSITLDGTVGTVEVTVSQAGNDDFNPATESVSFDVTEDPCLDFTVTATVTNSVCAGDDQGVIVIDPTAGTAPFSYSLNEADAVRENIFTTLAPGEYSVLVTDANGCTASTTATITSPDAIVVTAEVVNSNSILGNGSISLSVTGGTGEYTYSWSNDATTASIEELEVGEYSVTVTDENGCNIEKSFTIGGVTANAETLSKAISIFPNPAKDIIQIEHDKETKLIQLYDARGKILNEMNLDGSKSEINVSQLPAGLYFIKKDGDSQLYRFIKE</sequence>
<dbReference type="InterPro" id="IPR026444">
    <property type="entry name" value="Secre_tail"/>
</dbReference>
<reference evidence="4" key="1">
    <citation type="submission" date="2023-08" db="EMBL/GenBank/DDBJ databases">
        <title>Comparative genomics and taxonomic characterization of three novel marine species of genus Marivirga.</title>
        <authorList>
            <person name="Muhammad N."/>
            <person name="Kim S.-G."/>
        </authorList>
    </citation>
    <scope>NUCLEOTIDE SEQUENCE [LARGE SCALE GENOMIC DNA]</scope>
    <source>
        <strain evidence="4">ABR2-2</strain>
    </source>
</reference>
<protein>
    <submittedName>
        <fullName evidence="4">T9SS type A sorting domain-containing protein</fullName>
    </submittedName>
</protein>
<dbReference type="Gene3D" id="2.60.40.1080">
    <property type="match status" value="1"/>
</dbReference>
<dbReference type="Pfam" id="PF18962">
    <property type="entry name" value="Por_Secre_tail"/>
    <property type="match status" value="1"/>
</dbReference>
<feature type="signal peptide" evidence="1">
    <location>
        <begin position="1"/>
        <end position="19"/>
    </location>
</feature>
<feature type="domain" description="Secretion system C-terminal sorting" evidence="2">
    <location>
        <begin position="770"/>
        <end position="830"/>
    </location>
</feature>
<accession>A0AA51R752</accession>
<name>A0AA51R752_9BACT</name>
<dbReference type="EMBL" id="CP129970">
    <property type="protein sequence ID" value="WMN07312.1"/>
    <property type="molecule type" value="Genomic_DNA"/>
</dbReference>
<dbReference type="AlphaFoldDB" id="A0AA51R752"/>
<evidence type="ECO:0000313" key="4">
    <source>
        <dbReference type="EMBL" id="WMN07312.1"/>
    </source>
</evidence>
<dbReference type="Proteomes" id="UP001244443">
    <property type="component" value="Chromosome"/>
</dbReference>
<dbReference type="SUPFAM" id="SSF49373">
    <property type="entry name" value="Invasin/intimin cell-adhesion fragments"/>
    <property type="match status" value="1"/>
</dbReference>
<dbReference type="Gene3D" id="2.60.40.740">
    <property type="match status" value="1"/>
</dbReference>
<dbReference type="NCBIfam" id="TIGR04183">
    <property type="entry name" value="Por_Secre_tail"/>
    <property type="match status" value="1"/>
</dbReference>
<feature type="chain" id="PRO_5041456037" evidence="1">
    <location>
        <begin position="20"/>
        <end position="838"/>
    </location>
</feature>
<gene>
    <name evidence="4" type="ORF">QYS48_28460</name>
</gene>
<keyword evidence="5" id="KW-1185">Reference proteome</keyword>
<dbReference type="InterPro" id="IPR056600">
    <property type="entry name" value="GBD_T9SS_assoc"/>
</dbReference>
<keyword evidence="1" id="KW-0732">Signal</keyword>
<evidence type="ECO:0000313" key="5">
    <source>
        <dbReference type="Proteomes" id="UP001244443"/>
    </source>
</evidence>
<proteinExistence type="predicted"/>
<dbReference type="InterPro" id="IPR008964">
    <property type="entry name" value="Invasin/intimin_cell_adhesion"/>
</dbReference>
<dbReference type="Pfam" id="PF23759">
    <property type="entry name" value="GBD_T9SS_assoc"/>
    <property type="match status" value="1"/>
</dbReference>
<organism evidence="4 5">
    <name type="scientific">Marivirga arenosa</name>
    <dbReference type="NCBI Taxonomy" id="3059076"/>
    <lineage>
        <taxon>Bacteria</taxon>
        <taxon>Pseudomonadati</taxon>
        <taxon>Bacteroidota</taxon>
        <taxon>Cytophagia</taxon>
        <taxon>Cytophagales</taxon>
        <taxon>Marivirgaceae</taxon>
        <taxon>Marivirga</taxon>
    </lineage>
</organism>
<dbReference type="InterPro" id="IPR025667">
    <property type="entry name" value="SprB_repeat"/>
</dbReference>
<feature type="domain" description="T9SS-like galactose binding" evidence="3">
    <location>
        <begin position="32"/>
        <end position="77"/>
    </location>
</feature>
<dbReference type="Pfam" id="PF13573">
    <property type="entry name" value="SprB"/>
    <property type="match status" value="2"/>
</dbReference>
<evidence type="ECO:0000259" key="3">
    <source>
        <dbReference type="Pfam" id="PF23759"/>
    </source>
</evidence>
<evidence type="ECO:0000256" key="1">
    <source>
        <dbReference type="SAM" id="SignalP"/>
    </source>
</evidence>
<evidence type="ECO:0000259" key="2">
    <source>
        <dbReference type="Pfam" id="PF18962"/>
    </source>
</evidence>